<evidence type="ECO:0000256" key="3">
    <source>
        <dbReference type="ARBA" id="ARBA00022448"/>
    </source>
</evidence>
<dbReference type="Pfam" id="PF01925">
    <property type="entry name" value="TauE"/>
    <property type="match status" value="1"/>
</dbReference>
<gene>
    <name evidence="9" type="ORF">OPS25_11555</name>
</gene>
<proteinExistence type="inferred from homology"/>
<dbReference type="PANTHER" id="PTHR30269">
    <property type="entry name" value="TRANSMEMBRANE PROTEIN YFCA"/>
    <property type="match status" value="1"/>
</dbReference>
<reference evidence="9" key="1">
    <citation type="submission" date="2022-11" db="EMBL/GenBank/DDBJ databases">
        <title>Alteromonas sp. nov., isolated from sea water of the Qingdao.</title>
        <authorList>
            <person name="Wang Q."/>
        </authorList>
    </citation>
    <scope>NUCLEOTIDE SEQUENCE</scope>
    <source>
        <strain evidence="9">ASW11-7</strain>
    </source>
</reference>
<feature type="transmembrane region" description="Helical" evidence="8">
    <location>
        <begin position="109"/>
        <end position="125"/>
    </location>
</feature>
<evidence type="ECO:0000256" key="5">
    <source>
        <dbReference type="ARBA" id="ARBA00022692"/>
    </source>
</evidence>
<sequence>MVALIEWLGAGQISVAVLLLLIISSAVTSFVTAAFGIGGGIMLIAIMAHYIPIEVLIPVHALVQLGSNGYRAYKTHANLDRPTFNAFGFGAIVGAIAVSFVLIQLPLQWIQLSVGLFILYLLWGFKPKSRQISAKGMFAVGTITTMLSAFVGATGPLLAAFLHQNKMGKMSHTATFASCMSLQNVLKLIVFLAAGVYFIDWLPLAGGMIISGFIGTKVGLSALQKFSTQLFTVLYTTVVTLLALHLLLKAVIQLI</sequence>
<comment type="caution">
    <text evidence="9">The sequence shown here is derived from an EMBL/GenBank/DDBJ whole genome shotgun (WGS) entry which is preliminary data.</text>
</comment>
<keyword evidence="10" id="KW-1185">Reference proteome</keyword>
<feature type="transmembrane region" description="Helical" evidence="8">
    <location>
        <begin position="188"/>
        <end position="214"/>
    </location>
</feature>
<dbReference type="InterPro" id="IPR052017">
    <property type="entry name" value="TSUP"/>
</dbReference>
<comment type="similarity">
    <text evidence="2 8">Belongs to the 4-toluene sulfonate uptake permease (TSUP) (TC 2.A.102) family.</text>
</comment>
<dbReference type="Proteomes" id="UP001142810">
    <property type="component" value="Unassembled WGS sequence"/>
</dbReference>
<comment type="subcellular location">
    <subcellularLocation>
        <location evidence="1 8">Cell membrane</location>
        <topology evidence="1 8">Multi-pass membrane protein</topology>
    </subcellularLocation>
</comment>
<keyword evidence="7 8" id="KW-0472">Membrane</keyword>
<evidence type="ECO:0000256" key="6">
    <source>
        <dbReference type="ARBA" id="ARBA00022989"/>
    </source>
</evidence>
<protein>
    <recommendedName>
        <fullName evidence="8">Probable membrane transporter protein</fullName>
    </recommendedName>
</protein>
<dbReference type="PANTHER" id="PTHR30269:SF37">
    <property type="entry name" value="MEMBRANE TRANSPORTER PROTEIN"/>
    <property type="match status" value="1"/>
</dbReference>
<evidence type="ECO:0000256" key="8">
    <source>
        <dbReference type="RuleBase" id="RU363041"/>
    </source>
</evidence>
<dbReference type="InterPro" id="IPR002781">
    <property type="entry name" value="TM_pro_TauE-like"/>
</dbReference>
<keyword evidence="4 8" id="KW-1003">Cell membrane</keyword>
<organism evidence="9 10">
    <name type="scientific">Alteromonas aquimaris</name>
    <dbReference type="NCBI Taxonomy" id="2998417"/>
    <lineage>
        <taxon>Bacteria</taxon>
        <taxon>Pseudomonadati</taxon>
        <taxon>Pseudomonadota</taxon>
        <taxon>Gammaproteobacteria</taxon>
        <taxon>Alteromonadales</taxon>
        <taxon>Alteromonadaceae</taxon>
        <taxon>Alteromonas/Salinimonas group</taxon>
        <taxon>Alteromonas</taxon>
    </lineage>
</organism>
<evidence type="ECO:0000256" key="7">
    <source>
        <dbReference type="ARBA" id="ARBA00023136"/>
    </source>
</evidence>
<dbReference type="RefSeq" id="WP_265617881.1">
    <property type="nucleotide sequence ID" value="NZ_JAPFRD010000011.1"/>
</dbReference>
<evidence type="ECO:0000256" key="1">
    <source>
        <dbReference type="ARBA" id="ARBA00004651"/>
    </source>
</evidence>
<evidence type="ECO:0000256" key="4">
    <source>
        <dbReference type="ARBA" id="ARBA00022475"/>
    </source>
</evidence>
<feature type="transmembrane region" description="Helical" evidence="8">
    <location>
        <begin position="84"/>
        <end position="103"/>
    </location>
</feature>
<name>A0ABT3P8M7_9ALTE</name>
<dbReference type="EMBL" id="JAPFRD010000011">
    <property type="protein sequence ID" value="MCW8109133.1"/>
    <property type="molecule type" value="Genomic_DNA"/>
</dbReference>
<evidence type="ECO:0000256" key="2">
    <source>
        <dbReference type="ARBA" id="ARBA00009142"/>
    </source>
</evidence>
<keyword evidence="3" id="KW-0813">Transport</keyword>
<evidence type="ECO:0000313" key="9">
    <source>
        <dbReference type="EMBL" id="MCW8109133.1"/>
    </source>
</evidence>
<feature type="transmembrane region" description="Helical" evidence="8">
    <location>
        <begin position="41"/>
        <end position="63"/>
    </location>
</feature>
<keyword evidence="5 8" id="KW-0812">Transmembrane</keyword>
<accession>A0ABT3P8M7</accession>
<feature type="transmembrane region" description="Helical" evidence="8">
    <location>
        <begin position="12"/>
        <end position="35"/>
    </location>
</feature>
<evidence type="ECO:0000313" key="10">
    <source>
        <dbReference type="Proteomes" id="UP001142810"/>
    </source>
</evidence>
<feature type="transmembrane region" description="Helical" evidence="8">
    <location>
        <begin position="137"/>
        <end position="162"/>
    </location>
</feature>
<feature type="transmembrane region" description="Helical" evidence="8">
    <location>
        <begin position="226"/>
        <end position="248"/>
    </location>
</feature>
<keyword evidence="6 8" id="KW-1133">Transmembrane helix</keyword>